<dbReference type="RefSeq" id="WP_092373288.1">
    <property type="nucleotide sequence ID" value="NZ_FORX01000004.1"/>
</dbReference>
<dbReference type="GO" id="GO:0005524">
    <property type="term" value="F:ATP binding"/>
    <property type="evidence" value="ECO:0007669"/>
    <property type="project" value="UniProtKB-UniRule"/>
</dbReference>
<name>A0A1I3SM46_9BACT</name>
<comment type="similarity">
    <text evidence="1">Belongs to the D-alanine--D-alanine ligase family.</text>
</comment>
<protein>
    <submittedName>
        <fullName evidence="6">D-alanine--D-alanine ligase</fullName>
    </submittedName>
</protein>
<dbReference type="InterPro" id="IPR011095">
    <property type="entry name" value="Dala_Dala_lig_C"/>
</dbReference>
<evidence type="ECO:0000256" key="3">
    <source>
        <dbReference type="ARBA" id="ARBA00023316"/>
    </source>
</evidence>
<dbReference type="Proteomes" id="UP000198635">
    <property type="component" value="Unassembled WGS sequence"/>
</dbReference>
<dbReference type="PANTHER" id="PTHR23132:SF23">
    <property type="entry name" value="D-ALANINE--D-ALANINE LIGASE B"/>
    <property type="match status" value="1"/>
</dbReference>
<sequence length="332" mass="36499">MLVGMTYDLQQDYLAAGYDRDEVAELDSPVTVEAVRGALLSQGHDVELIGGAGPLVRALAGGRRWDMVFNFAEGMLGLAREAQVPALLDAWDIPYTFSGPEVLALSLHKGWTNAVLRAHDVPTADFRIVNSMDEVEKIDLPFPLFVKPVAEGSSKGVSDKSLVRDRQALREICDHVLRTYRQPALVETFLPGREFTVGILGSGRECRVLGVMEVLATARGDACAYTYANKQEWRERALYELATDGPARQAAEVARAAWQALGCLDAGRVDVRLDERGEARFIEVNPLAGLNPESSDLPILCGKIGLEYAELIRGIMDSAMRRAENRAQRKRT</sequence>
<keyword evidence="3" id="KW-0961">Cell wall biogenesis/degradation</keyword>
<dbReference type="Gene3D" id="3.30.1490.20">
    <property type="entry name" value="ATP-grasp fold, A domain"/>
    <property type="match status" value="1"/>
</dbReference>
<dbReference type="AlphaFoldDB" id="A0A1I3SM46"/>
<evidence type="ECO:0000256" key="2">
    <source>
        <dbReference type="ARBA" id="ARBA00022598"/>
    </source>
</evidence>
<keyword evidence="2 6" id="KW-0436">Ligase</keyword>
<dbReference type="STRING" id="52560.SAMN04488082_104183"/>
<evidence type="ECO:0000313" key="6">
    <source>
        <dbReference type="EMBL" id="SFJ58769.1"/>
    </source>
</evidence>
<gene>
    <name evidence="6" type="ORF">SAMN04488082_104183</name>
</gene>
<evidence type="ECO:0000313" key="7">
    <source>
        <dbReference type="Proteomes" id="UP000198635"/>
    </source>
</evidence>
<dbReference type="EMBL" id="FORX01000004">
    <property type="protein sequence ID" value="SFJ58769.1"/>
    <property type="molecule type" value="Genomic_DNA"/>
</dbReference>
<dbReference type="GO" id="GO:0046872">
    <property type="term" value="F:metal ion binding"/>
    <property type="evidence" value="ECO:0007669"/>
    <property type="project" value="InterPro"/>
</dbReference>
<dbReference type="Gene3D" id="3.30.470.20">
    <property type="entry name" value="ATP-grasp fold, B domain"/>
    <property type="match status" value="1"/>
</dbReference>
<dbReference type="InterPro" id="IPR013815">
    <property type="entry name" value="ATP_grasp_subdomain_1"/>
</dbReference>
<dbReference type="GO" id="GO:0008716">
    <property type="term" value="F:D-alanine-D-alanine ligase activity"/>
    <property type="evidence" value="ECO:0007669"/>
    <property type="project" value="InterPro"/>
</dbReference>
<dbReference type="InterPro" id="IPR016185">
    <property type="entry name" value="PreATP-grasp_dom_sf"/>
</dbReference>
<dbReference type="GO" id="GO:0071555">
    <property type="term" value="P:cell wall organization"/>
    <property type="evidence" value="ECO:0007669"/>
    <property type="project" value="UniProtKB-KW"/>
</dbReference>
<evidence type="ECO:0000256" key="4">
    <source>
        <dbReference type="PROSITE-ProRule" id="PRU00409"/>
    </source>
</evidence>
<accession>A0A1I3SM46</accession>
<evidence type="ECO:0000259" key="5">
    <source>
        <dbReference type="PROSITE" id="PS50975"/>
    </source>
</evidence>
<keyword evidence="7" id="KW-1185">Reference proteome</keyword>
<organism evidence="6 7">
    <name type="scientific">Desulfomicrobium apsheronum</name>
    <dbReference type="NCBI Taxonomy" id="52560"/>
    <lineage>
        <taxon>Bacteria</taxon>
        <taxon>Pseudomonadati</taxon>
        <taxon>Thermodesulfobacteriota</taxon>
        <taxon>Desulfovibrionia</taxon>
        <taxon>Desulfovibrionales</taxon>
        <taxon>Desulfomicrobiaceae</taxon>
        <taxon>Desulfomicrobium</taxon>
    </lineage>
</organism>
<dbReference type="SUPFAM" id="SSF52440">
    <property type="entry name" value="PreATP-grasp domain"/>
    <property type="match status" value="1"/>
</dbReference>
<reference evidence="7" key="1">
    <citation type="submission" date="2016-10" db="EMBL/GenBank/DDBJ databases">
        <authorList>
            <person name="Varghese N."/>
            <person name="Submissions S."/>
        </authorList>
    </citation>
    <scope>NUCLEOTIDE SEQUENCE [LARGE SCALE GENOMIC DNA]</scope>
    <source>
        <strain evidence="7">DSM 5918</strain>
    </source>
</reference>
<dbReference type="PROSITE" id="PS50975">
    <property type="entry name" value="ATP_GRASP"/>
    <property type="match status" value="1"/>
</dbReference>
<feature type="domain" description="ATP-grasp" evidence="5">
    <location>
        <begin position="113"/>
        <end position="317"/>
    </location>
</feature>
<dbReference type="PANTHER" id="PTHR23132">
    <property type="entry name" value="D-ALANINE--D-ALANINE LIGASE"/>
    <property type="match status" value="1"/>
</dbReference>
<dbReference type="Pfam" id="PF07478">
    <property type="entry name" value="Dala_Dala_lig_C"/>
    <property type="match status" value="1"/>
</dbReference>
<dbReference type="SUPFAM" id="SSF56059">
    <property type="entry name" value="Glutathione synthetase ATP-binding domain-like"/>
    <property type="match status" value="1"/>
</dbReference>
<dbReference type="OrthoDB" id="9813261at2"/>
<proteinExistence type="inferred from homology"/>
<dbReference type="InterPro" id="IPR011761">
    <property type="entry name" value="ATP-grasp"/>
</dbReference>
<keyword evidence="4" id="KW-0547">Nucleotide-binding</keyword>
<keyword evidence="4" id="KW-0067">ATP-binding</keyword>
<evidence type="ECO:0000256" key="1">
    <source>
        <dbReference type="ARBA" id="ARBA00010871"/>
    </source>
</evidence>